<keyword evidence="4" id="KW-0325">Glycoprotein</keyword>
<evidence type="ECO:0000313" key="6">
    <source>
        <dbReference type="EMBL" id="TQD92563.1"/>
    </source>
</evidence>
<dbReference type="InterPro" id="IPR010433">
    <property type="entry name" value="EIF-4B_pln"/>
</dbReference>
<dbReference type="STRING" id="106549.A0A540M1F2"/>
<comment type="caution">
    <text evidence="6">The sequence shown here is derived from an EMBL/GenBank/DDBJ whole genome shotgun (WGS) entry which is preliminary data.</text>
</comment>
<sequence length="558" mass="60798">MAKPWGTVGNWAAEAEREEAEELAAAAKAESQSFPSLKEAVSAKPKKKKMSLSEFYNASGTPASNRVGLTPDEMMRLPTGPKERSAEEMQYGRLGGGFPSYGRSGTNPGRGGDREGGDGSWGGGGRRSYGGFDDDRRGPPSRVSDLDQPSRADEVDNWAMTKKSLPSVDSGYSIDFTKHEVLMDRARFISIGRWWRGPWGLKKSVEAVAVGVVLVAALSTSFGLIPQKKSRSACQFPAMYNFGDSNSDTGSFSATFYRLPSPYGYTFFGKPSGRFSDGRIIIDFIAQKLGFPFLSAYLNSIGANFRCGANFAIVASTIQPLDVRTFGDGYSPISLNVQLSQFVQFKARVNELFPRDERSYVKAGLPRAEDFSKALYTLDIGQNDLSAGLSWKTADQLLENVSSITAQLALTIEMAEPGDLDQNGCLKRCNEVCQEFNRQLKERVLKLRAKLSEAVLTYVDIYAAKYTLISEAEKYGFTSPLAQCCGSYGDVPVRCGVKAIVNGTEVGGPCSNPSQHINWDGGHYSDAANEWLATRIMDGAFSDPPVSITEACHKTPQF</sequence>
<name>A0A540M1F2_MALBA</name>
<dbReference type="Proteomes" id="UP000315295">
    <property type="component" value="Unassembled WGS sequence"/>
</dbReference>
<dbReference type="GO" id="GO:0016788">
    <property type="term" value="F:hydrolase activity, acting on ester bonds"/>
    <property type="evidence" value="ECO:0007669"/>
    <property type="project" value="InterPro"/>
</dbReference>
<gene>
    <name evidence="6" type="ORF">C1H46_021815</name>
</gene>
<feature type="compositionally biased region" description="Gly residues" evidence="5">
    <location>
        <begin position="118"/>
        <end position="128"/>
    </location>
</feature>
<dbReference type="InterPro" id="IPR036514">
    <property type="entry name" value="SGNH_hydro_sf"/>
</dbReference>
<dbReference type="AlphaFoldDB" id="A0A540M1F2"/>
<feature type="region of interest" description="Disordered" evidence="5">
    <location>
        <begin position="28"/>
        <end position="158"/>
    </location>
</feature>
<protein>
    <recommendedName>
        <fullName evidence="8">GDSL esterase/lipase</fullName>
    </recommendedName>
</protein>
<evidence type="ECO:0000256" key="2">
    <source>
        <dbReference type="ARBA" id="ARBA00022729"/>
    </source>
</evidence>
<proteinExistence type="inferred from homology"/>
<keyword evidence="2" id="KW-0732">Signal</keyword>
<evidence type="ECO:0000256" key="4">
    <source>
        <dbReference type="ARBA" id="ARBA00023180"/>
    </source>
</evidence>
<evidence type="ECO:0000256" key="5">
    <source>
        <dbReference type="SAM" id="MobiDB-lite"/>
    </source>
</evidence>
<comment type="similarity">
    <text evidence="1">Belongs to the 'GDSL' lipolytic enzyme family.</text>
</comment>
<dbReference type="InterPro" id="IPR035669">
    <property type="entry name" value="SGNH_plant_lipase-like"/>
</dbReference>
<organism evidence="6 7">
    <name type="scientific">Malus baccata</name>
    <name type="common">Siberian crab apple</name>
    <name type="synonym">Pyrus baccata</name>
    <dbReference type="NCBI Taxonomy" id="106549"/>
    <lineage>
        <taxon>Eukaryota</taxon>
        <taxon>Viridiplantae</taxon>
        <taxon>Streptophyta</taxon>
        <taxon>Embryophyta</taxon>
        <taxon>Tracheophyta</taxon>
        <taxon>Spermatophyta</taxon>
        <taxon>Magnoliopsida</taxon>
        <taxon>eudicotyledons</taxon>
        <taxon>Gunneridae</taxon>
        <taxon>Pentapetalae</taxon>
        <taxon>rosids</taxon>
        <taxon>fabids</taxon>
        <taxon>Rosales</taxon>
        <taxon>Rosaceae</taxon>
        <taxon>Amygdaloideae</taxon>
        <taxon>Maleae</taxon>
        <taxon>Malus</taxon>
    </lineage>
</organism>
<keyword evidence="7" id="KW-1185">Reference proteome</keyword>
<dbReference type="InterPro" id="IPR001087">
    <property type="entry name" value="GDSL"/>
</dbReference>
<evidence type="ECO:0000256" key="1">
    <source>
        <dbReference type="ARBA" id="ARBA00008668"/>
    </source>
</evidence>
<reference evidence="6 7" key="1">
    <citation type="journal article" date="2019" name="G3 (Bethesda)">
        <title>Sequencing of a Wild Apple (Malus baccata) Genome Unravels the Differences Between Cultivated and Wild Apple Species Regarding Disease Resistance and Cold Tolerance.</title>
        <authorList>
            <person name="Chen X."/>
        </authorList>
    </citation>
    <scope>NUCLEOTIDE SEQUENCE [LARGE SCALE GENOMIC DNA]</scope>
    <source>
        <strain evidence="7">cv. Shandingzi</strain>
        <tissue evidence="6">Leaves</tissue>
    </source>
</reference>
<feature type="compositionally biased region" description="Basic and acidic residues" evidence="5">
    <location>
        <begin position="133"/>
        <end position="154"/>
    </location>
</feature>
<evidence type="ECO:0000313" key="7">
    <source>
        <dbReference type="Proteomes" id="UP000315295"/>
    </source>
</evidence>
<dbReference type="PANTHER" id="PTHR22835">
    <property type="entry name" value="ZINC FINGER FYVE DOMAIN CONTAINING PROTEIN"/>
    <property type="match status" value="1"/>
</dbReference>
<dbReference type="CDD" id="cd01837">
    <property type="entry name" value="SGNH_plant_lipase_like"/>
    <property type="match status" value="1"/>
</dbReference>
<evidence type="ECO:0000256" key="3">
    <source>
        <dbReference type="ARBA" id="ARBA00022801"/>
    </source>
</evidence>
<feature type="compositionally biased region" description="Polar residues" evidence="5">
    <location>
        <begin position="54"/>
        <end position="64"/>
    </location>
</feature>
<dbReference type="GO" id="GO:0003743">
    <property type="term" value="F:translation initiation factor activity"/>
    <property type="evidence" value="ECO:0007669"/>
    <property type="project" value="InterPro"/>
</dbReference>
<evidence type="ECO:0008006" key="8">
    <source>
        <dbReference type="Google" id="ProtNLM"/>
    </source>
</evidence>
<dbReference type="PANTHER" id="PTHR22835:SF510">
    <property type="entry name" value="GDSL ESTERASE_LIPASE"/>
    <property type="match status" value="1"/>
</dbReference>
<dbReference type="Gene3D" id="3.40.50.1110">
    <property type="entry name" value="SGNH hydrolase"/>
    <property type="match status" value="1"/>
</dbReference>
<keyword evidence="3" id="KW-0378">Hydrolase</keyword>
<dbReference type="EMBL" id="VIEB01000390">
    <property type="protein sequence ID" value="TQD92563.1"/>
    <property type="molecule type" value="Genomic_DNA"/>
</dbReference>
<dbReference type="Pfam" id="PF06273">
    <property type="entry name" value="eIF-4B"/>
    <property type="match status" value="1"/>
</dbReference>
<accession>A0A540M1F2</accession>
<dbReference type="Pfam" id="PF00657">
    <property type="entry name" value="Lipase_GDSL"/>
    <property type="match status" value="1"/>
</dbReference>